<evidence type="ECO:0000256" key="1">
    <source>
        <dbReference type="SAM" id="MobiDB-lite"/>
    </source>
</evidence>
<dbReference type="AlphaFoldDB" id="A0A383WQ60"/>
<keyword evidence="3" id="KW-1185">Reference proteome</keyword>
<name>A0A383WQ60_TETOB</name>
<evidence type="ECO:0000313" key="2">
    <source>
        <dbReference type="EMBL" id="SZX79364.1"/>
    </source>
</evidence>
<evidence type="ECO:0000313" key="3">
    <source>
        <dbReference type="Proteomes" id="UP000256970"/>
    </source>
</evidence>
<feature type="region of interest" description="Disordered" evidence="1">
    <location>
        <begin position="361"/>
        <end position="419"/>
    </location>
</feature>
<feature type="compositionally biased region" description="Low complexity" evidence="1">
    <location>
        <begin position="366"/>
        <end position="375"/>
    </location>
</feature>
<dbReference type="Proteomes" id="UP000256970">
    <property type="component" value="Unassembled WGS sequence"/>
</dbReference>
<dbReference type="EMBL" id="FNXT01001364">
    <property type="protein sequence ID" value="SZX79364.1"/>
    <property type="molecule type" value="Genomic_DNA"/>
</dbReference>
<organism evidence="2 3">
    <name type="scientific">Tetradesmus obliquus</name>
    <name type="common">Green alga</name>
    <name type="synonym">Acutodesmus obliquus</name>
    <dbReference type="NCBI Taxonomy" id="3088"/>
    <lineage>
        <taxon>Eukaryota</taxon>
        <taxon>Viridiplantae</taxon>
        <taxon>Chlorophyta</taxon>
        <taxon>core chlorophytes</taxon>
        <taxon>Chlorophyceae</taxon>
        <taxon>CS clade</taxon>
        <taxon>Sphaeropleales</taxon>
        <taxon>Scenedesmaceae</taxon>
        <taxon>Tetradesmus</taxon>
    </lineage>
</organism>
<feature type="compositionally biased region" description="Low complexity" evidence="1">
    <location>
        <begin position="406"/>
        <end position="415"/>
    </location>
</feature>
<gene>
    <name evidence="2" type="ORF">BQ4739_LOCUS19643</name>
</gene>
<proteinExistence type="predicted"/>
<protein>
    <submittedName>
        <fullName evidence="2">Uncharacterized protein</fullName>
    </submittedName>
</protein>
<reference evidence="2 3" key="1">
    <citation type="submission" date="2016-10" db="EMBL/GenBank/DDBJ databases">
        <authorList>
            <person name="Cai Z."/>
        </authorList>
    </citation>
    <scope>NUCLEOTIDE SEQUENCE [LARGE SCALE GENOMIC DNA]</scope>
</reference>
<accession>A0A383WQ60</accession>
<sequence>MENYWETIEELMGSFKLLRFFIPSSAQRQLQAVQQLAQDVQTSAAGITELHQKELQEASKQVEHYRQRSSRSLADRAALSPELVHQLTDQQQDSMSGTLSSVQQHQLQQQLFPILGHCRSGTELVHMAGCTDHFLQHTLPQCCEYPAVQASALQALFELQQAAASNRLLPGHYLDLCELLLRATTPHQLCDQLAGVRTRYAKLQDWYAAQAAAADAAAEAEAEAAAAAEAEAAAGPIQFSDDLLAELSAELGGAAAPDMAAAAAAVSPEACSKAAVSLALVSISAAAGRSGMSLGGSGSSMRRSLSLGEPLLLLGADCSAGSCSGADEPAGPGCAGVPAAAAPPAEQASADWLLAGRPAMSCRTRGSSSSSDSGSVDAPVTPVISAPASRAPSTRCSSDDAGDGSRQQQQQQQRQRIARKGGLLRRAAGAAAGCVLIKVLLRSRGC</sequence>